<dbReference type="Gene3D" id="1.10.3470.10">
    <property type="entry name" value="ABC transporter involved in vitamin B12 uptake, BtuC"/>
    <property type="match status" value="1"/>
</dbReference>
<dbReference type="InterPro" id="IPR037294">
    <property type="entry name" value="ABC_BtuC-like"/>
</dbReference>
<protein>
    <submittedName>
        <fullName evidence="9">Iron ABC transporter permease</fullName>
    </submittedName>
</protein>
<comment type="similarity">
    <text evidence="2">Belongs to the binding-protein-dependent transport system permease family. FecCD subfamily.</text>
</comment>
<feature type="transmembrane region" description="Helical" evidence="8">
    <location>
        <begin position="115"/>
        <end position="133"/>
    </location>
</feature>
<feature type="transmembrane region" description="Helical" evidence="8">
    <location>
        <begin position="210"/>
        <end position="232"/>
    </location>
</feature>
<accession>A0A4S4FXB2</accession>
<reference evidence="9 10" key="1">
    <citation type="submission" date="2019-04" db="EMBL/GenBank/DDBJ databases">
        <authorList>
            <person name="Jiang L."/>
        </authorList>
    </citation>
    <scope>NUCLEOTIDE SEQUENCE [LARGE SCALE GENOMIC DNA]</scope>
    <source>
        <strain evidence="9 10">YIM 131861</strain>
    </source>
</reference>
<evidence type="ECO:0000256" key="2">
    <source>
        <dbReference type="ARBA" id="ARBA00007935"/>
    </source>
</evidence>
<dbReference type="Pfam" id="PF01032">
    <property type="entry name" value="FecCD"/>
    <property type="match status" value="1"/>
</dbReference>
<evidence type="ECO:0000256" key="1">
    <source>
        <dbReference type="ARBA" id="ARBA00004651"/>
    </source>
</evidence>
<feature type="transmembrane region" description="Helical" evidence="8">
    <location>
        <begin position="140"/>
        <end position="159"/>
    </location>
</feature>
<dbReference type="OrthoDB" id="4455417at2"/>
<keyword evidence="4" id="KW-1003">Cell membrane</keyword>
<dbReference type="SUPFAM" id="SSF81345">
    <property type="entry name" value="ABC transporter involved in vitamin B12 uptake, BtuC"/>
    <property type="match status" value="1"/>
</dbReference>
<dbReference type="EMBL" id="SSSN01000003">
    <property type="protein sequence ID" value="THG35650.1"/>
    <property type="molecule type" value="Genomic_DNA"/>
</dbReference>
<dbReference type="RefSeq" id="WP_136423286.1">
    <property type="nucleotide sequence ID" value="NZ_SSSN01000003.1"/>
</dbReference>
<feature type="transmembrane region" description="Helical" evidence="8">
    <location>
        <begin position="296"/>
        <end position="314"/>
    </location>
</feature>
<dbReference type="AlphaFoldDB" id="A0A4S4FXB2"/>
<keyword evidence="7 8" id="KW-0472">Membrane</keyword>
<feature type="transmembrane region" description="Helical" evidence="8">
    <location>
        <begin position="326"/>
        <end position="347"/>
    </location>
</feature>
<evidence type="ECO:0000313" key="10">
    <source>
        <dbReference type="Proteomes" id="UP000307380"/>
    </source>
</evidence>
<evidence type="ECO:0000256" key="5">
    <source>
        <dbReference type="ARBA" id="ARBA00022692"/>
    </source>
</evidence>
<evidence type="ECO:0000256" key="7">
    <source>
        <dbReference type="ARBA" id="ARBA00023136"/>
    </source>
</evidence>
<evidence type="ECO:0000256" key="6">
    <source>
        <dbReference type="ARBA" id="ARBA00022989"/>
    </source>
</evidence>
<evidence type="ECO:0000256" key="3">
    <source>
        <dbReference type="ARBA" id="ARBA00022448"/>
    </source>
</evidence>
<keyword evidence="6 8" id="KW-1133">Transmembrane helix</keyword>
<dbReference type="PANTHER" id="PTHR30472:SF24">
    <property type="entry name" value="FERRIC ENTEROBACTIN TRANSPORT SYSTEM PERMEASE PROTEIN FEPG"/>
    <property type="match status" value="1"/>
</dbReference>
<comment type="caution">
    <text evidence="9">The sequence shown here is derived from an EMBL/GenBank/DDBJ whole genome shotgun (WGS) entry which is preliminary data.</text>
</comment>
<keyword evidence="5 8" id="KW-0812">Transmembrane</keyword>
<evidence type="ECO:0000256" key="8">
    <source>
        <dbReference type="SAM" id="Phobius"/>
    </source>
</evidence>
<dbReference type="GO" id="GO:0033214">
    <property type="term" value="P:siderophore-iron import into cell"/>
    <property type="evidence" value="ECO:0007669"/>
    <property type="project" value="TreeGrafter"/>
</dbReference>
<dbReference type="PANTHER" id="PTHR30472">
    <property type="entry name" value="FERRIC ENTEROBACTIN TRANSPORT SYSTEM PERMEASE PROTEIN"/>
    <property type="match status" value="1"/>
</dbReference>
<keyword evidence="10" id="KW-1185">Reference proteome</keyword>
<name>A0A4S4FXB2_9MICO</name>
<dbReference type="Proteomes" id="UP000307380">
    <property type="component" value="Unassembled WGS sequence"/>
</dbReference>
<organism evidence="9 10">
    <name type="scientific">Orlajensenia flava</name>
    <dbReference type="NCBI Taxonomy" id="2565934"/>
    <lineage>
        <taxon>Bacteria</taxon>
        <taxon>Bacillati</taxon>
        <taxon>Actinomycetota</taxon>
        <taxon>Actinomycetes</taxon>
        <taxon>Micrococcales</taxon>
        <taxon>Microbacteriaceae</taxon>
        <taxon>Orlajensenia</taxon>
    </lineage>
</organism>
<proteinExistence type="inferred from homology"/>
<evidence type="ECO:0000313" key="9">
    <source>
        <dbReference type="EMBL" id="THG35650.1"/>
    </source>
</evidence>
<gene>
    <name evidence="9" type="ORF">E6C70_06345</name>
</gene>
<feature type="transmembrane region" description="Helical" evidence="8">
    <location>
        <begin position="165"/>
        <end position="189"/>
    </location>
</feature>
<keyword evidence="3" id="KW-0813">Transport</keyword>
<feature type="transmembrane region" description="Helical" evidence="8">
    <location>
        <begin position="35"/>
        <end position="65"/>
    </location>
</feature>
<evidence type="ECO:0000256" key="4">
    <source>
        <dbReference type="ARBA" id="ARBA00022475"/>
    </source>
</evidence>
<feature type="transmembrane region" description="Helical" evidence="8">
    <location>
        <begin position="85"/>
        <end position="103"/>
    </location>
</feature>
<dbReference type="GO" id="GO:0022857">
    <property type="term" value="F:transmembrane transporter activity"/>
    <property type="evidence" value="ECO:0007669"/>
    <property type="project" value="InterPro"/>
</dbReference>
<dbReference type="GO" id="GO:0005886">
    <property type="term" value="C:plasma membrane"/>
    <property type="evidence" value="ECO:0007669"/>
    <property type="project" value="UniProtKB-SubCell"/>
</dbReference>
<comment type="subcellular location">
    <subcellularLocation>
        <location evidence="1">Cell membrane</location>
        <topology evidence="1">Multi-pass membrane protein</topology>
    </subcellularLocation>
</comment>
<sequence>MTTPVIGDGPGTTDAASIVAEGRHRRRRRAVTVTAVLAALIVVAVVVSLSLGATGLGLGDALAALVGRGDRLSDFVVFRLRLPRATTAVLAGAAFGLAGSLFQSTLRNPLASPDILGVTAGASFAAVFATLILRVDGPGIAVAAFAGALIVAALMWALAWRGGLVGYRFVLIGVALAALVQAALGYLITRADVRDASRALVWTVGGIGDTSWPAIGVVGVAILGLLIVVAGVSRRMPVLQLDDDSARSLGVDAGRARAGVIVLGVALVAAGTALAGPVAFVALVSAPIARSLVRGGASALAASALVGSLVVLVADLVGQYALPGGISVPVGIVTGLIGAPYLLWLIATGNRKGSDG</sequence>
<feature type="transmembrane region" description="Helical" evidence="8">
    <location>
        <begin position="258"/>
        <end position="284"/>
    </location>
</feature>
<dbReference type="CDD" id="cd06550">
    <property type="entry name" value="TM_ABC_iron-siderophores_like"/>
    <property type="match status" value="1"/>
</dbReference>
<dbReference type="InterPro" id="IPR000522">
    <property type="entry name" value="ABC_transptr_permease_BtuC"/>
</dbReference>